<evidence type="ECO:0000313" key="2">
    <source>
        <dbReference type="EMBL" id="ETO16098.1"/>
    </source>
</evidence>
<dbReference type="EMBL" id="ASPP01018572">
    <property type="protein sequence ID" value="ETO16098.1"/>
    <property type="molecule type" value="Genomic_DNA"/>
</dbReference>
<dbReference type="AlphaFoldDB" id="X6MQ15"/>
<feature type="non-terminal residue" evidence="2">
    <location>
        <position position="291"/>
    </location>
</feature>
<gene>
    <name evidence="2" type="ORF">RFI_21259</name>
</gene>
<reference evidence="2 3" key="1">
    <citation type="journal article" date="2013" name="Curr. Biol.">
        <title>The Genome of the Foraminiferan Reticulomyxa filosa.</title>
        <authorList>
            <person name="Glockner G."/>
            <person name="Hulsmann N."/>
            <person name="Schleicher M."/>
            <person name="Noegel A.A."/>
            <person name="Eichinger L."/>
            <person name="Gallinger C."/>
            <person name="Pawlowski J."/>
            <person name="Sierra R."/>
            <person name="Euteneuer U."/>
            <person name="Pillet L."/>
            <person name="Moustafa A."/>
            <person name="Platzer M."/>
            <person name="Groth M."/>
            <person name="Szafranski K."/>
            <person name="Schliwa M."/>
        </authorList>
    </citation>
    <scope>NUCLEOTIDE SEQUENCE [LARGE SCALE GENOMIC DNA]</scope>
</reference>
<dbReference type="Proteomes" id="UP000023152">
    <property type="component" value="Unassembled WGS sequence"/>
</dbReference>
<feature type="transmembrane region" description="Helical" evidence="1">
    <location>
        <begin position="152"/>
        <end position="169"/>
    </location>
</feature>
<keyword evidence="3" id="KW-1185">Reference proteome</keyword>
<name>X6MQ15_RETFI</name>
<sequence>MALVVSWLCCSVTSYIRMLLLSVWSSNSVMMAMRSLTDSFAAVSVFLIFSRSFSTYYKWREQNSMCDKYLRLKAKRFYFPLLLRCNSVYTNRFLITALGILVLLSTLPWFMSIKLYIYVLNVAFTLITIYGSVGLVLTLFINDALAVRAEMIIILAVVLLLFPTEIMFPHDEVIRNCTLNLLTVFLALVNVIVPLVKVFRFQQKSLHYKWFEFLGLTCTYSHESYLPEAKTVTNLSTPPIGLLRPPSIAISISSSETSQTQYPVRLIDFLKRGQSEYITFAEFLVQCFASE</sequence>
<feature type="transmembrane region" description="Helical" evidence="1">
    <location>
        <begin position="181"/>
        <end position="199"/>
    </location>
</feature>
<keyword evidence="1" id="KW-0472">Membrane</keyword>
<accession>X6MQ15</accession>
<protein>
    <submittedName>
        <fullName evidence="2">Uncharacterized protein</fullName>
    </submittedName>
</protein>
<feature type="transmembrane region" description="Helical" evidence="1">
    <location>
        <begin position="93"/>
        <end position="111"/>
    </location>
</feature>
<feature type="transmembrane region" description="Helical" evidence="1">
    <location>
        <begin position="117"/>
        <end position="140"/>
    </location>
</feature>
<proteinExistence type="predicted"/>
<evidence type="ECO:0000313" key="3">
    <source>
        <dbReference type="Proteomes" id="UP000023152"/>
    </source>
</evidence>
<comment type="caution">
    <text evidence="2">The sequence shown here is derived from an EMBL/GenBank/DDBJ whole genome shotgun (WGS) entry which is preliminary data.</text>
</comment>
<keyword evidence="1" id="KW-1133">Transmembrane helix</keyword>
<evidence type="ECO:0000256" key="1">
    <source>
        <dbReference type="SAM" id="Phobius"/>
    </source>
</evidence>
<organism evidence="2 3">
    <name type="scientific">Reticulomyxa filosa</name>
    <dbReference type="NCBI Taxonomy" id="46433"/>
    <lineage>
        <taxon>Eukaryota</taxon>
        <taxon>Sar</taxon>
        <taxon>Rhizaria</taxon>
        <taxon>Retaria</taxon>
        <taxon>Foraminifera</taxon>
        <taxon>Monothalamids</taxon>
        <taxon>Reticulomyxidae</taxon>
        <taxon>Reticulomyxa</taxon>
    </lineage>
</organism>
<keyword evidence="1" id="KW-0812">Transmembrane</keyword>